<keyword evidence="5" id="KW-0970">Cilium biogenesis/degradation</keyword>
<evidence type="ECO:0000256" key="4">
    <source>
        <dbReference type="ARBA" id="ARBA00022737"/>
    </source>
</evidence>
<proteinExistence type="predicted"/>
<dbReference type="AlphaFoldDB" id="A0A922MEG9"/>
<keyword evidence="8" id="KW-0966">Cell projection</keyword>
<evidence type="ECO:0000259" key="10">
    <source>
        <dbReference type="Pfam" id="PF23145"/>
    </source>
</evidence>
<dbReference type="Pfam" id="PF23390">
    <property type="entry name" value="Beta-prop_WDR35_2nd"/>
    <property type="match status" value="1"/>
</dbReference>
<evidence type="ECO:0000259" key="11">
    <source>
        <dbReference type="Pfam" id="PF23390"/>
    </source>
</evidence>
<reference evidence="14" key="1">
    <citation type="journal article" date="2021" name="G3 (Bethesda)">
        <title>Genome and transcriptome analysis of the beet armyworm Spodoptera exigua reveals targets for pest control. .</title>
        <authorList>
            <person name="Simon S."/>
            <person name="Breeschoten T."/>
            <person name="Jansen H.J."/>
            <person name="Dirks R.P."/>
            <person name="Schranz M.E."/>
            <person name="Ros V.I.D."/>
        </authorList>
    </citation>
    <scope>NUCLEOTIDE SEQUENCE</scope>
    <source>
        <strain evidence="14">TB_SE_WUR_2020</strain>
    </source>
</reference>
<dbReference type="SUPFAM" id="SSF50978">
    <property type="entry name" value="WD40 repeat-like"/>
    <property type="match status" value="1"/>
</dbReference>
<dbReference type="GO" id="GO:0097730">
    <property type="term" value="C:non-motile cilium"/>
    <property type="evidence" value="ECO:0007669"/>
    <property type="project" value="TreeGrafter"/>
</dbReference>
<dbReference type="Gene3D" id="2.130.10.10">
    <property type="entry name" value="YVTN repeat-like/Quinoprotein amine dehydrogenase"/>
    <property type="match status" value="3"/>
</dbReference>
<dbReference type="SMART" id="SM00320">
    <property type="entry name" value="WD40"/>
    <property type="match status" value="4"/>
</dbReference>
<comment type="subcellular location">
    <subcellularLocation>
        <location evidence="1">Cytoplasm</location>
        <location evidence="1">Cytoskeleton</location>
        <location evidence="1">Cilium basal body</location>
    </subcellularLocation>
</comment>
<feature type="domain" description="IFT121/TULP4 N-terminal" evidence="12">
    <location>
        <begin position="1"/>
        <end position="311"/>
    </location>
</feature>
<dbReference type="GO" id="GO:0061512">
    <property type="term" value="P:protein localization to cilium"/>
    <property type="evidence" value="ECO:0007669"/>
    <property type="project" value="TreeGrafter"/>
</dbReference>
<evidence type="ECO:0000256" key="9">
    <source>
        <dbReference type="SAM" id="MobiDB-lite"/>
    </source>
</evidence>
<dbReference type="InterPro" id="IPR056159">
    <property type="entry name" value="Beta-prop_IFT121_TULP_N"/>
</dbReference>
<dbReference type="Pfam" id="PF23145">
    <property type="entry name" value="Zf_2nd_IFT121"/>
    <property type="match status" value="1"/>
</dbReference>
<dbReference type="InterPro" id="IPR015943">
    <property type="entry name" value="WD40/YVTN_repeat-like_dom_sf"/>
</dbReference>
<dbReference type="InterPro" id="IPR057979">
    <property type="entry name" value="TPR_IFT121"/>
</dbReference>
<accession>A0A922MEG9</accession>
<keyword evidence="7" id="KW-0206">Cytoskeleton</keyword>
<dbReference type="Pfam" id="PF24797">
    <property type="entry name" value="Beta-prop_WDR35_TULP_N"/>
    <property type="match status" value="1"/>
</dbReference>
<feature type="compositionally biased region" description="Basic residues" evidence="9">
    <location>
        <begin position="789"/>
        <end position="813"/>
    </location>
</feature>
<keyword evidence="4" id="KW-0677">Repeat</keyword>
<dbReference type="InterPro" id="IPR001680">
    <property type="entry name" value="WD40_rpt"/>
</dbReference>
<feature type="domain" description="IFT121-like TPR repeats" evidence="13">
    <location>
        <begin position="818"/>
        <end position="890"/>
    </location>
</feature>
<gene>
    <name evidence="14" type="ORF">HF086_016535</name>
</gene>
<dbReference type="Pfam" id="PF25768">
    <property type="entry name" value="TPR_IFT121"/>
    <property type="match status" value="1"/>
</dbReference>
<sequence length="967" mass="107013">MFIYMSKKIAIPKQSNVSCISWNHSSGYIAVGGEDGMLKVLKLESGGGGNLSMNLSLEGHTGQLCVAIWNEVFQKLTTSDEHGVIIVWMLYKGSWYEEMINNRNKSTVRSMAWGSDGQKICIAYEDGAVIVGSVDGSRVWGKDIKGPGLAAVQWSPDNSQLLFALTNGELHIYDDQGNFTMPVSINGVSGSMDIVTMDWYSGSAPANRPVLAISYKSGIILLMKNCNEEDSVVVESNMSIIDCHWNHNGTILAAAGFTSDKTNVVQFFSAYGEHIRTLRVPGGSMRALSWEKKSLRLAIAIDSFIYFANVKMDHKYAFYGNTLAYASGTETVTFWDTVTHQSWINHIPDVIDMCAVDEYCVIATLGQIIISNQQGIQCDAKAVNIPVVYVTINSKAIVVAASKESFLIWKFSTPTRPRATEQLYQADGSPMSSGDTVFQDDTICCIASSDTHLLIGRDSGSILLFSLVNFKKITSINMNSRPYRLGLNSNSSKFYVIDQPGSLYLLETDMANNISIGQALRKDVWSALWATDNPQMLAVAEKARLYVMRDTEPEEPLTMQGYLCKFKELEITSALLDNVDDKCTPQHIVRVEVKSLRDTRQLIEKVGLKEAENFIKDNPHPQLWLLLAEAALKNFETESALETAEAAFVRRNDYAGIKFVSRLNALHSNALKKAEILAYFKDFDAAEKIYHNEDRRTSALEYYTMSNNTEGLKKCYMALEDNESLSKLFTTSPRNKEVGITKQSLLNDLNESIGQVPSIQGIIQLKQSGRMTQTAEMAYQASHTAVAGGRRRGAGAARGRRTGRRRARRGRGRAPLRADLAARAAARLMQHHAALHPAMHTQVWCTIASIAIQTRAFELCSQALIKLEAQDPETFENLAIEIFTRYKPKNTKGNKIECPNCDCSMPEWSASCPRCSSEFPECAVSGRGLQAGQAGQAVWTCAICGAHAQHHELVLRHSCPMCHAQLA</sequence>
<evidence type="ECO:0000313" key="15">
    <source>
        <dbReference type="Proteomes" id="UP000814243"/>
    </source>
</evidence>
<dbReference type="InterPro" id="IPR039857">
    <property type="entry name" value="Ift122/121"/>
</dbReference>
<keyword evidence="6" id="KW-0969">Cilium</keyword>
<dbReference type="GO" id="GO:0035721">
    <property type="term" value="P:intraciliary retrograde transport"/>
    <property type="evidence" value="ECO:0007669"/>
    <property type="project" value="TreeGrafter"/>
</dbReference>
<dbReference type="GO" id="GO:1905515">
    <property type="term" value="P:non-motile cilium assembly"/>
    <property type="evidence" value="ECO:0007669"/>
    <property type="project" value="TreeGrafter"/>
</dbReference>
<evidence type="ECO:0000256" key="8">
    <source>
        <dbReference type="ARBA" id="ARBA00023273"/>
    </source>
</evidence>
<organism evidence="14 15">
    <name type="scientific">Spodoptera exigua</name>
    <name type="common">Beet armyworm</name>
    <name type="synonym">Noctua fulgens</name>
    <dbReference type="NCBI Taxonomy" id="7107"/>
    <lineage>
        <taxon>Eukaryota</taxon>
        <taxon>Metazoa</taxon>
        <taxon>Ecdysozoa</taxon>
        <taxon>Arthropoda</taxon>
        <taxon>Hexapoda</taxon>
        <taxon>Insecta</taxon>
        <taxon>Pterygota</taxon>
        <taxon>Neoptera</taxon>
        <taxon>Endopterygota</taxon>
        <taxon>Lepidoptera</taxon>
        <taxon>Glossata</taxon>
        <taxon>Ditrysia</taxon>
        <taxon>Noctuoidea</taxon>
        <taxon>Noctuidae</taxon>
        <taxon>Amphipyrinae</taxon>
        <taxon>Spodoptera</taxon>
    </lineage>
</organism>
<evidence type="ECO:0000256" key="3">
    <source>
        <dbReference type="ARBA" id="ARBA00022574"/>
    </source>
</evidence>
<feature type="domain" description="IFT121-like zinc finger" evidence="10">
    <location>
        <begin position="920"/>
        <end position="966"/>
    </location>
</feature>
<dbReference type="SUPFAM" id="SSF101908">
    <property type="entry name" value="Putative isomerase YbhE"/>
    <property type="match status" value="1"/>
</dbReference>
<name>A0A922MEG9_SPOEX</name>
<dbReference type="EMBL" id="JACEFF010000582">
    <property type="protein sequence ID" value="KAH9634974.1"/>
    <property type="molecule type" value="Genomic_DNA"/>
</dbReference>
<comment type="caution">
    <text evidence="14">The sequence shown here is derived from an EMBL/GenBank/DDBJ whole genome shotgun (WGS) entry which is preliminary data.</text>
</comment>
<dbReference type="PANTHER" id="PTHR12764">
    <property type="entry name" value="WD REPEAT DOMAIN-RELATED"/>
    <property type="match status" value="1"/>
</dbReference>
<dbReference type="InterPro" id="IPR056158">
    <property type="entry name" value="Beta-prop_IFT121_2nd"/>
</dbReference>
<evidence type="ECO:0000313" key="14">
    <source>
        <dbReference type="EMBL" id="KAH9634974.1"/>
    </source>
</evidence>
<feature type="region of interest" description="Disordered" evidence="9">
    <location>
        <begin position="784"/>
        <end position="813"/>
    </location>
</feature>
<dbReference type="Proteomes" id="UP000814243">
    <property type="component" value="Unassembled WGS sequence"/>
</dbReference>
<dbReference type="InterPro" id="IPR036322">
    <property type="entry name" value="WD40_repeat_dom_sf"/>
</dbReference>
<evidence type="ECO:0000256" key="7">
    <source>
        <dbReference type="ARBA" id="ARBA00023212"/>
    </source>
</evidence>
<feature type="domain" description="IFT121 second beta-propeller" evidence="11">
    <location>
        <begin position="316"/>
        <end position="589"/>
    </location>
</feature>
<evidence type="ECO:0000259" key="12">
    <source>
        <dbReference type="Pfam" id="PF24797"/>
    </source>
</evidence>
<evidence type="ECO:0000256" key="1">
    <source>
        <dbReference type="ARBA" id="ARBA00004120"/>
    </source>
</evidence>
<keyword evidence="2" id="KW-0963">Cytoplasm</keyword>
<evidence type="ECO:0000256" key="5">
    <source>
        <dbReference type="ARBA" id="ARBA00022794"/>
    </source>
</evidence>
<evidence type="ECO:0000256" key="2">
    <source>
        <dbReference type="ARBA" id="ARBA00022490"/>
    </source>
</evidence>
<evidence type="ECO:0000256" key="6">
    <source>
        <dbReference type="ARBA" id="ARBA00023069"/>
    </source>
</evidence>
<dbReference type="PANTHER" id="PTHR12764:SF5">
    <property type="entry name" value="LD29485P"/>
    <property type="match status" value="1"/>
</dbReference>
<evidence type="ECO:0000259" key="13">
    <source>
        <dbReference type="Pfam" id="PF25768"/>
    </source>
</evidence>
<keyword evidence="3" id="KW-0853">WD repeat</keyword>
<protein>
    <recommendedName>
        <fullName evidence="16">WD repeat-containing protein 55 homolog</fullName>
    </recommendedName>
</protein>
<dbReference type="InterPro" id="IPR056170">
    <property type="entry name" value="Znf_IFT121-like"/>
</dbReference>
<dbReference type="GO" id="GO:0030991">
    <property type="term" value="C:intraciliary transport particle A"/>
    <property type="evidence" value="ECO:0007669"/>
    <property type="project" value="TreeGrafter"/>
</dbReference>
<evidence type="ECO:0008006" key="16">
    <source>
        <dbReference type="Google" id="ProtNLM"/>
    </source>
</evidence>